<feature type="compositionally biased region" description="Basic and acidic residues" evidence="1">
    <location>
        <begin position="93"/>
        <end position="103"/>
    </location>
</feature>
<dbReference type="PROSITE" id="PS00636">
    <property type="entry name" value="DNAJ_1"/>
    <property type="match status" value="1"/>
</dbReference>
<dbReference type="PROSITE" id="PS50076">
    <property type="entry name" value="DNAJ_2"/>
    <property type="match status" value="1"/>
</dbReference>
<feature type="compositionally biased region" description="Low complexity" evidence="1">
    <location>
        <begin position="602"/>
        <end position="617"/>
    </location>
</feature>
<feature type="compositionally biased region" description="Polar residues" evidence="1">
    <location>
        <begin position="528"/>
        <end position="546"/>
    </location>
</feature>
<dbReference type="PRINTS" id="PR00625">
    <property type="entry name" value="JDOMAIN"/>
</dbReference>
<organism evidence="3 4">
    <name type="scientific">Plasmodium coatneyi</name>
    <dbReference type="NCBI Taxonomy" id="208452"/>
    <lineage>
        <taxon>Eukaryota</taxon>
        <taxon>Sar</taxon>
        <taxon>Alveolata</taxon>
        <taxon>Apicomplexa</taxon>
        <taxon>Aconoidasida</taxon>
        <taxon>Haemosporida</taxon>
        <taxon>Plasmodiidae</taxon>
        <taxon>Plasmodium</taxon>
    </lineage>
</organism>
<dbReference type="InterPro" id="IPR052423">
    <property type="entry name" value="EMIR"/>
</dbReference>
<evidence type="ECO:0000256" key="1">
    <source>
        <dbReference type="SAM" id="MobiDB-lite"/>
    </source>
</evidence>
<feature type="compositionally biased region" description="Basic and acidic residues" evidence="1">
    <location>
        <begin position="575"/>
        <end position="588"/>
    </location>
</feature>
<sequence length="776" mass="85128">MSNWGGFFGDYGSWFTSPSSHISTGNVGTPPNVDTNMPTNLAAAAATANNSSTSSFFEDNLDPRVREGGKNSTSSGGNPHDKGRHNKYKFKNSKKDRLGERGRGGSMDSGYRHRSSSSGSREPGSDRSSKGERRSYKERKGVRKEERGRGSTCSEAGSSGHPGGTAQSSASPSGSGESISGFFSNLGLGNFFSNLESPTFCNEYKTGYCLDEEAKSVLGEGGDSSNKSSSKRGSKIGVGLDGNTGVFNSDSPEGTPICVDTTYYDILNVKPTATFSEIKTSYYKLALKCHPDKKADDPEAKEKFQKINEAYQVLSDAERRADYNKYGLNATKDMVVIDPSLLFMMLYSSDELSDYVGTLRVAFFIKLAFECNSTIEDMHTQGGKMFSEMEVEQSKREVELALLLRKRLQPYVDGDTMWAERMEKEITELLDSSFSSSILESIGWNYRNSASSFIAEVTTLWGMGATVPNIQAQKRSVQNNFGLATSLISTFFTMQRMAAYNEMNESLEGADWGENARIIEGEKDTHGESNSQKEQPDYTGSGNLGDNASVGYSSGANSGGANSHDKSTGGKFTHKVADKFSDLFGEKRKERKKQKKKDREGATSSGAAFGSSGTGLADWLTQPRGSTTDVMQDGIPHPQQTRDYNPGKQKACSKKGMDREAYREKKNNEAFGTIIKNVLKVVLWDIECTVRKVAEKVLRDEGVPIQTRLERAKALKLLGKIMLRLSKTKKDMSDSKEFDVSQLLESVILKAAEKAAAEEEAASRREGEDFFKREDY</sequence>
<feature type="compositionally biased region" description="Basic residues" evidence="1">
    <location>
        <begin position="82"/>
        <end position="92"/>
    </location>
</feature>
<name>A0A1B1DSY2_9APIC</name>
<feature type="region of interest" description="Disordered" evidence="1">
    <location>
        <begin position="522"/>
        <end position="658"/>
    </location>
</feature>
<evidence type="ECO:0000259" key="2">
    <source>
        <dbReference type="PROSITE" id="PS50076"/>
    </source>
</evidence>
<feature type="domain" description="J" evidence="2">
    <location>
        <begin position="262"/>
        <end position="327"/>
    </location>
</feature>
<dbReference type="Pfam" id="PF00226">
    <property type="entry name" value="DnaJ"/>
    <property type="match status" value="1"/>
</dbReference>
<dbReference type="SMART" id="SM00271">
    <property type="entry name" value="DnaJ"/>
    <property type="match status" value="1"/>
</dbReference>
<dbReference type="KEGG" id="pcot:PCOAH_00001530"/>
<dbReference type="VEuPathDB" id="PlasmoDB:PCOAH_00001530"/>
<dbReference type="SUPFAM" id="SSF46565">
    <property type="entry name" value="Chaperone J-domain"/>
    <property type="match status" value="1"/>
</dbReference>
<evidence type="ECO:0000313" key="3">
    <source>
        <dbReference type="EMBL" id="ANQ05883.1"/>
    </source>
</evidence>
<dbReference type="Pfam" id="PF14308">
    <property type="entry name" value="DnaJ-X"/>
    <property type="match status" value="1"/>
</dbReference>
<feature type="compositionally biased region" description="Basic and acidic residues" evidence="1">
    <location>
        <begin position="123"/>
        <end position="149"/>
    </location>
</feature>
<dbReference type="InterPro" id="IPR018253">
    <property type="entry name" value="DnaJ_domain_CS"/>
</dbReference>
<evidence type="ECO:0000313" key="4">
    <source>
        <dbReference type="Proteomes" id="UP000092716"/>
    </source>
</evidence>
<dbReference type="Gene3D" id="1.10.287.110">
    <property type="entry name" value="DnaJ domain"/>
    <property type="match status" value="1"/>
</dbReference>
<accession>A0A1B1DSY2</accession>
<dbReference type="PANTHER" id="PTHR44094:SF8">
    <property type="entry name" value="DNAJ HEAT SHOCK N-TERMINAL DOMAIN-CONTAINING PROTEIN-RELATED"/>
    <property type="match status" value="1"/>
</dbReference>
<dbReference type="PANTHER" id="PTHR44094">
    <property type="entry name" value="DNAJ HEAT SHOCK N-TERMINAL DOMAIN-CONTAINING PROTEIN"/>
    <property type="match status" value="1"/>
</dbReference>
<dbReference type="OrthoDB" id="10250354at2759"/>
<reference evidence="4" key="1">
    <citation type="submission" date="2016-06" db="EMBL/GenBank/DDBJ databases">
        <title>First high quality genome sequence of Plasmodium coatneyi using continuous long reads from single molecule, real-time sequencing.</title>
        <authorList>
            <person name="Chien J.-T."/>
            <person name="Pakala S.B."/>
            <person name="Geraldo J.A."/>
            <person name="Lapp S.A."/>
            <person name="Barnwell J.W."/>
            <person name="Kissinger J.C."/>
            <person name="Galinski M.R."/>
            <person name="Humphrey J.C."/>
        </authorList>
    </citation>
    <scope>NUCLEOTIDE SEQUENCE [LARGE SCALE GENOMIC DNA]</scope>
    <source>
        <strain evidence="4">Hackeri</strain>
    </source>
</reference>
<feature type="compositionally biased region" description="Polar residues" evidence="1">
    <location>
        <begin position="19"/>
        <end position="34"/>
    </location>
</feature>
<dbReference type="Proteomes" id="UP000092716">
    <property type="component" value="Chromosome 1"/>
</dbReference>
<feature type="region of interest" description="Disordered" evidence="1">
    <location>
        <begin position="19"/>
        <end position="177"/>
    </location>
</feature>
<dbReference type="EMBL" id="CP016239">
    <property type="protein sequence ID" value="ANQ05883.1"/>
    <property type="molecule type" value="Genomic_DNA"/>
</dbReference>
<proteinExistence type="predicted"/>
<dbReference type="GeneID" id="30906872"/>
<feature type="compositionally biased region" description="Low complexity" evidence="1">
    <location>
        <begin position="547"/>
        <end position="562"/>
    </location>
</feature>
<feature type="compositionally biased region" description="Low complexity" evidence="1">
    <location>
        <begin position="164"/>
        <end position="177"/>
    </location>
</feature>
<dbReference type="InterPro" id="IPR001623">
    <property type="entry name" value="DnaJ_domain"/>
</dbReference>
<protein>
    <submittedName>
        <fullName evidence="3">DNAJ protein</fullName>
    </submittedName>
</protein>
<feature type="compositionally biased region" description="Low complexity" evidence="1">
    <location>
        <begin position="35"/>
        <end position="55"/>
    </location>
</feature>
<gene>
    <name evidence="3" type="ORF">PCOAH_00001530</name>
</gene>
<dbReference type="CDD" id="cd06257">
    <property type="entry name" value="DnaJ"/>
    <property type="match status" value="1"/>
</dbReference>
<dbReference type="InterPro" id="IPR036869">
    <property type="entry name" value="J_dom_sf"/>
</dbReference>
<dbReference type="InterPro" id="IPR026894">
    <property type="entry name" value="DnaJ_X"/>
</dbReference>
<keyword evidence="4" id="KW-1185">Reference proteome</keyword>
<dbReference type="RefSeq" id="XP_019912578.1">
    <property type="nucleotide sequence ID" value="XM_020056970.1"/>
</dbReference>
<dbReference type="AlphaFoldDB" id="A0A1B1DSY2"/>